<gene>
    <name evidence="3" type="ORF">MB14_01025</name>
</gene>
<feature type="domain" description="Outer membrane protein beta-barrel" evidence="2">
    <location>
        <begin position="155"/>
        <end position="268"/>
    </location>
</feature>
<evidence type="ECO:0000259" key="2">
    <source>
        <dbReference type="Pfam" id="PF13568"/>
    </source>
</evidence>
<reference evidence="3" key="1">
    <citation type="submission" date="2016-01" db="EMBL/GenBank/DDBJ databases">
        <title>Genome sequencing of Roseivirga ehrenbergii KMM 6017.</title>
        <authorList>
            <person name="Selvaratnam C."/>
            <person name="Thevarajoo S."/>
            <person name="Goh K.M."/>
            <person name="Ee R."/>
            <person name="Chan K.-G."/>
            <person name="Chong C.S."/>
        </authorList>
    </citation>
    <scope>NUCLEOTIDE SEQUENCE [LARGE SCALE GENOMIC DNA]</scope>
    <source>
        <strain evidence="3">KMM 6017</strain>
    </source>
</reference>
<proteinExistence type="predicted"/>
<dbReference type="EMBL" id="LQZQ01000001">
    <property type="protein sequence ID" value="KYG82006.1"/>
    <property type="molecule type" value="Genomic_DNA"/>
</dbReference>
<keyword evidence="1" id="KW-0732">Signal</keyword>
<dbReference type="STRING" id="279360.MB14_01025"/>
<feature type="signal peptide" evidence="1">
    <location>
        <begin position="1"/>
        <end position="25"/>
    </location>
</feature>
<comment type="caution">
    <text evidence="3">The sequence shown here is derived from an EMBL/GenBank/DDBJ whole genome shotgun (WGS) entry which is preliminary data.</text>
</comment>
<keyword evidence="4" id="KW-1185">Reference proteome</keyword>
<feature type="chain" id="PRO_5007575166" description="Outer membrane protein beta-barrel domain-containing protein" evidence="1">
    <location>
        <begin position="26"/>
        <end position="293"/>
    </location>
</feature>
<evidence type="ECO:0000313" key="4">
    <source>
        <dbReference type="Proteomes" id="UP000075583"/>
    </source>
</evidence>
<dbReference type="RefSeq" id="WP_062587761.1">
    <property type="nucleotide sequence ID" value="NZ_LQZQ01000001.1"/>
</dbReference>
<dbReference type="InterPro" id="IPR025665">
    <property type="entry name" value="Beta-barrel_OMP_2"/>
</dbReference>
<name>A0A150XTJ7_ROSEK</name>
<dbReference type="OrthoDB" id="891525at2"/>
<dbReference type="Proteomes" id="UP000075583">
    <property type="component" value="Unassembled WGS sequence"/>
</dbReference>
<evidence type="ECO:0000256" key="1">
    <source>
        <dbReference type="SAM" id="SignalP"/>
    </source>
</evidence>
<dbReference type="Pfam" id="PF13568">
    <property type="entry name" value="OMP_b-brl_2"/>
    <property type="match status" value="1"/>
</dbReference>
<accession>A0A150XTJ7</accession>
<sequence>MKTITTTKVIGMLLLVVLSSNLAKAQSETYLNQNLKVESKTSTFNLGETENSIWDFSKSVPVAKYSPKASENTLEENHERYDFDRYYPRKGTQSFVNIYIGLNNYLQDGDLPSSDELFTLNPLTSWYAALNFDHATRILGPLYLDWGIGASIQDLSFENTRVEVVVDRANQSVDFVERMDRVGKKSKINMMHLNVHMVPTFSFGKYNSFRIGAGVYAGYRISSHTKYKYDDLTGDSQKDKFKDSLYINPFKYGLRAQMGWSSFDIFFNYDISELFEEEANAPKLNPVTFGVIF</sequence>
<evidence type="ECO:0000313" key="3">
    <source>
        <dbReference type="EMBL" id="KYG82006.1"/>
    </source>
</evidence>
<dbReference type="AlphaFoldDB" id="A0A150XTJ7"/>
<protein>
    <recommendedName>
        <fullName evidence="2">Outer membrane protein beta-barrel domain-containing protein</fullName>
    </recommendedName>
</protein>
<organism evidence="3 4">
    <name type="scientific">Roseivirga ehrenbergii (strain DSM 102268 / JCM 13514 / KCTC 12282 / NCIMB 14502 / KMM 6017)</name>
    <dbReference type="NCBI Taxonomy" id="279360"/>
    <lineage>
        <taxon>Bacteria</taxon>
        <taxon>Pseudomonadati</taxon>
        <taxon>Bacteroidota</taxon>
        <taxon>Cytophagia</taxon>
        <taxon>Cytophagales</taxon>
        <taxon>Roseivirgaceae</taxon>
        <taxon>Roseivirga</taxon>
    </lineage>
</organism>